<evidence type="ECO:0000256" key="1">
    <source>
        <dbReference type="SAM" id="Phobius"/>
    </source>
</evidence>
<reference evidence="3" key="1">
    <citation type="submission" date="2014-09" db="EMBL/GenBank/DDBJ databases">
        <authorList>
            <person name="Gomez-Valero L."/>
        </authorList>
    </citation>
    <scope>NUCLEOTIDE SEQUENCE [LARGE SCALE GENOMIC DNA]</scope>
    <source>
        <strain evidence="3">ATCC700992</strain>
    </source>
</reference>
<sequence>MSNIIDSINKYIALGIIGALIILYGYGQDYPQTYYIFGSFALLITAIHYRLLYFIALEIILVAGHSAILLGVGRYTQMALPVFLCLQLLIFYLMIGKENSIFLLTGIIGIALHSIGFTYENQWIFFSGSSLIAIYAYHNAYEGSYPSYIWAILNTIFAVLALYKIFF</sequence>
<organism evidence="2 3">
    <name type="scientific">Legionella fallonii LLAP-10</name>
    <dbReference type="NCBI Taxonomy" id="1212491"/>
    <lineage>
        <taxon>Bacteria</taxon>
        <taxon>Pseudomonadati</taxon>
        <taxon>Pseudomonadota</taxon>
        <taxon>Gammaproteobacteria</taxon>
        <taxon>Legionellales</taxon>
        <taxon>Legionellaceae</taxon>
        <taxon>Legionella</taxon>
    </lineage>
</organism>
<feature type="transmembrane region" description="Helical" evidence="1">
    <location>
        <begin position="12"/>
        <end position="28"/>
    </location>
</feature>
<protein>
    <submittedName>
        <fullName evidence="2">Uncharacterized protein</fullName>
    </submittedName>
</protein>
<evidence type="ECO:0000313" key="2">
    <source>
        <dbReference type="EMBL" id="CEG57048.1"/>
    </source>
</evidence>
<feature type="transmembrane region" description="Helical" evidence="1">
    <location>
        <begin position="147"/>
        <end position="166"/>
    </location>
</feature>
<proteinExistence type="predicted"/>
<dbReference type="AlphaFoldDB" id="A0A098G3K1"/>
<keyword evidence="3" id="KW-1185">Reference proteome</keyword>
<feature type="transmembrane region" description="Helical" evidence="1">
    <location>
        <begin position="34"/>
        <end position="63"/>
    </location>
</feature>
<dbReference type="HOGENOM" id="CLU_135560_0_0_6"/>
<keyword evidence="1" id="KW-1133">Transmembrane helix</keyword>
<accession>A0A098G3K1</accession>
<evidence type="ECO:0000313" key="3">
    <source>
        <dbReference type="Proteomes" id="UP000032430"/>
    </source>
</evidence>
<gene>
    <name evidence="2" type="ORF">LFA_1641</name>
</gene>
<name>A0A098G3K1_9GAMM</name>
<dbReference type="STRING" id="1212491.LFA_1641"/>
<keyword evidence="1" id="KW-0472">Membrane</keyword>
<feature type="transmembrane region" description="Helical" evidence="1">
    <location>
        <begin position="101"/>
        <end position="119"/>
    </location>
</feature>
<feature type="transmembrane region" description="Helical" evidence="1">
    <location>
        <begin position="75"/>
        <end position="95"/>
    </location>
</feature>
<dbReference type="EMBL" id="LN614827">
    <property type="protein sequence ID" value="CEG57048.1"/>
    <property type="molecule type" value="Genomic_DNA"/>
</dbReference>
<keyword evidence="1" id="KW-0812">Transmembrane</keyword>
<dbReference type="Proteomes" id="UP000032430">
    <property type="component" value="Chromosome I"/>
</dbReference>
<dbReference type="KEGG" id="lfa:LFA_1641"/>